<evidence type="ECO:0000313" key="1">
    <source>
        <dbReference type="EMBL" id="KAG5638583.1"/>
    </source>
</evidence>
<comment type="caution">
    <text evidence="1">The sequence shown here is derived from an EMBL/GenBank/DDBJ whole genome shotgun (WGS) entry which is preliminary data.</text>
</comment>
<proteinExistence type="predicted"/>
<name>A0A9P7FYB0_9AGAR</name>
<protein>
    <submittedName>
        <fullName evidence="1">Uncharacterized protein</fullName>
    </submittedName>
</protein>
<sequence>MLNRIIQSLTGNLIDISRFIKMQFVLDSFQPLDKKSTSTNANVQETIFVADGGHDYREQCLRSGEPLVETMVPVTDAHESHLSEPFVKTLVGEASHLTAYDLWQLQKEKRDLRKSHLDHWERTVTRTGTGRGCHHLARCRIHCCTPRPEHVRMKSLVS</sequence>
<organism evidence="1 2">
    <name type="scientific">Sphagnurus paluster</name>
    <dbReference type="NCBI Taxonomy" id="117069"/>
    <lineage>
        <taxon>Eukaryota</taxon>
        <taxon>Fungi</taxon>
        <taxon>Dikarya</taxon>
        <taxon>Basidiomycota</taxon>
        <taxon>Agaricomycotina</taxon>
        <taxon>Agaricomycetes</taxon>
        <taxon>Agaricomycetidae</taxon>
        <taxon>Agaricales</taxon>
        <taxon>Tricholomatineae</taxon>
        <taxon>Lyophyllaceae</taxon>
        <taxon>Sphagnurus</taxon>
    </lineage>
</organism>
<keyword evidence="2" id="KW-1185">Reference proteome</keyword>
<reference evidence="1" key="1">
    <citation type="submission" date="2021-02" db="EMBL/GenBank/DDBJ databases">
        <authorList>
            <person name="Nieuwenhuis M."/>
            <person name="Van De Peppel L.J.J."/>
        </authorList>
    </citation>
    <scope>NUCLEOTIDE SEQUENCE</scope>
    <source>
        <strain evidence="1">D49</strain>
    </source>
</reference>
<dbReference type="OrthoDB" id="6428749at2759"/>
<evidence type="ECO:0000313" key="2">
    <source>
        <dbReference type="Proteomes" id="UP000717328"/>
    </source>
</evidence>
<reference evidence="1" key="2">
    <citation type="submission" date="2021-10" db="EMBL/GenBank/DDBJ databases">
        <title>Phylogenomics reveals ancestral predisposition of the termite-cultivated fungus Termitomyces towards a domesticated lifestyle.</title>
        <authorList>
            <person name="Auxier B."/>
            <person name="Grum-Grzhimaylo A."/>
            <person name="Cardenas M.E."/>
            <person name="Lodge J.D."/>
            <person name="Laessoe T."/>
            <person name="Pedersen O."/>
            <person name="Smith M.E."/>
            <person name="Kuyper T.W."/>
            <person name="Franco-Molano E.A."/>
            <person name="Baroni T.J."/>
            <person name="Aanen D.K."/>
        </authorList>
    </citation>
    <scope>NUCLEOTIDE SEQUENCE</scope>
    <source>
        <strain evidence="1">D49</strain>
    </source>
</reference>
<gene>
    <name evidence="1" type="ORF">H0H81_011803</name>
</gene>
<dbReference type="EMBL" id="JABCKI010005755">
    <property type="protein sequence ID" value="KAG5638583.1"/>
    <property type="molecule type" value="Genomic_DNA"/>
</dbReference>
<dbReference type="Proteomes" id="UP000717328">
    <property type="component" value="Unassembled WGS sequence"/>
</dbReference>
<dbReference type="AlphaFoldDB" id="A0A9P7FYB0"/>
<accession>A0A9P7FYB0</accession>